<sequence>MLASASDSKEASKAFTMIMPSIGTKKGDYDKSFYAADMFHLSKYGNAVLGKFLWNTMLEPVGKKTTKADLGDDSAPLKCPSKESPFIQTLGNKS</sequence>
<accession>A0A2G9TB92</accession>
<reference evidence="2 3" key="1">
    <citation type="submission" date="2015-09" db="EMBL/GenBank/DDBJ databases">
        <title>Draft genome of the parasitic nematode Teladorsagia circumcincta isolate WARC Sus (inbred).</title>
        <authorList>
            <person name="Mitreva M."/>
        </authorList>
    </citation>
    <scope>NUCLEOTIDE SEQUENCE [LARGE SCALE GENOMIC DNA]</scope>
    <source>
        <strain evidence="2 3">S</strain>
    </source>
</reference>
<dbReference type="OrthoDB" id="10265800at2759"/>
<name>A0A2G9TB92_TELCI</name>
<keyword evidence="3" id="KW-1185">Reference proteome</keyword>
<dbReference type="InterPro" id="IPR038885">
    <property type="entry name" value="PLB1"/>
</dbReference>
<protein>
    <submittedName>
        <fullName evidence="2">Uncharacterized protein</fullName>
    </submittedName>
</protein>
<evidence type="ECO:0000313" key="2">
    <source>
        <dbReference type="EMBL" id="PIO55205.1"/>
    </source>
</evidence>
<dbReference type="GO" id="GO:0004620">
    <property type="term" value="F:phospholipase activity"/>
    <property type="evidence" value="ECO:0007669"/>
    <property type="project" value="InterPro"/>
</dbReference>
<dbReference type="PANTHER" id="PTHR21325:SF26">
    <property type="entry name" value="LIPASE_GDSL DOMAIN-CONTAINING PROTEIN"/>
    <property type="match status" value="1"/>
</dbReference>
<dbReference type="AlphaFoldDB" id="A0A2G9TB92"/>
<dbReference type="GO" id="GO:0006644">
    <property type="term" value="P:phospholipid metabolic process"/>
    <property type="evidence" value="ECO:0007669"/>
    <property type="project" value="TreeGrafter"/>
</dbReference>
<proteinExistence type="predicted"/>
<gene>
    <name evidence="2" type="ORF">TELCIR_23409</name>
</gene>
<dbReference type="Proteomes" id="UP000230423">
    <property type="component" value="Unassembled WGS sequence"/>
</dbReference>
<dbReference type="EMBL" id="KZ388009">
    <property type="protein sequence ID" value="PIO55205.1"/>
    <property type="molecule type" value="Genomic_DNA"/>
</dbReference>
<feature type="region of interest" description="Disordered" evidence="1">
    <location>
        <begin position="68"/>
        <end position="94"/>
    </location>
</feature>
<evidence type="ECO:0000313" key="3">
    <source>
        <dbReference type="Proteomes" id="UP000230423"/>
    </source>
</evidence>
<organism evidence="2 3">
    <name type="scientific">Teladorsagia circumcincta</name>
    <name type="common">Brown stomach worm</name>
    <name type="synonym">Ostertagia circumcincta</name>
    <dbReference type="NCBI Taxonomy" id="45464"/>
    <lineage>
        <taxon>Eukaryota</taxon>
        <taxon>Metazoa</taxon>
        <taxon>Ecdysozoa</taxon>
        <taxon>Nematoda</taxon>
        <taxon>Chromadorea</taxon>
        <taxon>Rhabditida</taxon>
        <taxon>Rhabditina</taxon>
        <taxon>Rhabditomorpha</taxon>
        <taxon>Strongyloidea</taxon>
        <taxon>Trichostrongylidae</taxon>
        <taxon>Teladorsagia</taxon>
    </lineage>
</organism>
<dbReference type="PANTHER" id="PTHR21325">
    <property type="entry name" value="PHOSPHOLIPASE B, PLB1"/>
    <property type="match status" value="1"/>
</dbReference>
<evidence type="ECO:0000256" key="1">
    <source>
        <dbReference type="SAM" id="MobiDB-lite"/>
    </source>
</evidence>